<organism evidence="2 3">
    <name type="scientific">Magnaporthiopsis poae (strain ATCC 64411 / 73-15)</name>
    <name type="common">Kentucky bluegrass fungus</name>
    <name type="synonym">Magnaporthe poae</name>
    <dbReference type="NCBI Taxonomy" id="644358"/>
    <lineage>
        <taxon>Eukaryota</taxon>
        <taxon>Fungi</taxon>
        <taxon>Dikarya</taxon>
        <taxon>Ascomycota</taxon>
        <taxon>Pezizomycotina</taxon>
        <taxon>Sordariomycetes</taxon>
        <taxon>Sordariomycetidae</taxon>
        <taxon>Magnaporthales</taxon>
        <taxon>Magnaporthaceae</taxon>
        <taxon>Magnaporthiopsis</taxon>
    </lineage>
</organism>
<keyword evidence="3" id="KW-1185">Reference proteome</keyword>
<protein>
    <submittedName>
        <fullName evidence="1 2">Uncharacterized protein</fullName>
    </submittedName>
</protein>
<accession>A0A0C4E5P2</accession>
<evidence type="ECO:0000313" key="1">
    <source>
        <dbReference type="EMBL" id="KLU88833.1"/>
    </source>
</evidence>
<reference evidence="2" key="5">
    <citation type="submission" date="2015-06" db="UniProtKB">
        <authorList>
            <consortium name="EnsemblFungi"/>
        </authorList>
    </citation>
    <scope>IDENTIFICATION</scope>
    <source>
        <strain evidence="2">ATCC 64411</strain>
    </source>
</reference>
<dbReference type="EMBL" id="GL876972">
    <property type="protein sequence ID" value="KLU88833.1"/>
    <property type="molecule type" value="Genomic_DNA"/>
</dbReference>
<proteinExistence type="predicted"/>
<reference evidence="2" key="4">
    <citation type="journal article" date="2015" name="G3 (Bethesda)">
        <title>Genome sequences of three phytopathogenic species of the Magnaporthaceae family of fungi.</title>
        <authorList>
            <person name="Okagaki L.H."/>
            <person name="Nunes C.C."/>
            <person name="Sailsbery J."/>
            <person name="Clay B."/>
            <person name="Brown D."/>
            <person name="John T."/>
            <person name="Oh Y."/>
            <person name="Young N."/>
            <person name="Fitzgerald M."/>
            <person name="Haas B.J."/>
            <person name="Zeng Q."/>
            <person name="Young S."/>
            <person name="Adiconis X."/>
            <person name="Fan L."/>
            <person name="Levin J.Z."/>
            <person name="Mitchell T.K."/>
            <person name="Okubara P.A."/>
            <person name="Farman M.L."/>
            <person name="Kohn L.M."/>
            <person name="Birren B."/>
            <person name="Ma L.-J."/>
            <person name="Dean R.A."/>
        </authorList>
    </citation>
    <scope>NUCLEOTIDE SEQUENCE</scope>
    <source>
        <strain evidence="2">ATCC 64411 / 73-15</strain>
    </source>
</reference>
<reference evidence="3" key="1">
    <citation type="submission" date="2010-05" db="EMBL/GenBank/DDBJ databases">
        <title>The genome sequence of Magnaporthe poae strain ATCC 64411.</title>
        <authorList>
            <person name="Ma L.-J."/>
            <person name="Dead R."/>
            <person name="Young S."/>
            <person name="Zeng Q."/>
            <person name="Koehrsen M."/>
            <person name="Alvarado L."/>
            <person name="Berlin A."/>
            <person name="Chapman S.B."/>
            <person name="Chen Z."/>
            <person name="Freedman E."/>
            <person name="Gellesch M."/>
            <person name="Goldberg J."/>
            <person name="Griggs A."/>
            <person name="Gujja S."/>
            <person name="Heilman E.R."/>
            <person name="Heiman D."/>
            <person name="Hepburn T."/>
            <person name="Howarth C."/>
            <person name="Jen D."/>
            <person name="Larson L."/>
            <person name="Mehta T."/>
            <person name="Neiman D."/>
            <person name="Pearson M."/>
            <person name="Roberts A."/>
            <person name="Saif S."/>
            <person name="Shea T."/>
            <person name="Shenoy N."/>
            <person name="Sisk P."/>
            <person name="Stolte C."/>
            <person name="Sykes S."/>
            <person name="Walk T."/>
            <person name="White J."/>
            <person name="Yandava C."/>
            <person name="Haas B."/>
            <person name="Nusbaum C."/>
            <person name="Birren B."/>
        </authorList>
    </citation>
    <scope>NUCLEOTIDE SEQUENCE [LARGE SCALE GENOMIC DNA]</scope>
    <source>
        <strain evidence="3">ATCC 64411 / 73-15</strain>
    </source>
</reference>
<reference evidence="1" key="2">
    <citation type="submission" date="2010-05" db="EMBL/GenBank/DDBJ databases">
        <title>The Genome Sequence of Magnaporthe poae strain ATCC 64411.</title>
        <authorList>
            <consortium name="The Broad Institute Genome Sequencing Platform"/>
            <consortium name="Broad Institute Genome Sequencing Center for Infectious Disease"/>
            <person name="Ma L.-J."/>
            <person name="Dead R."/>
            <person name="Young S."/>
            <person name="Zeng Q."/>
            <person name="Koehrsen M."/>
            <person name="Alvarado L."/>
            <person name="Berlin A."/>
            <person name="Chapman S.B."/>
            <person name="Chen Z."/>
            <person name="Freedman E."/>
            <person name="Gellesch M."/>
            <person name="Goldberg J."/>
            <person name="Griggs A."/>
            <person name="Gujja S."/>
            <person name="Heilman E.R."/>
            <person name="Heiman D."/>
            <person name="Hepburn T."/>
            <person name="Howarth C."/>
            <person name="Jen D."/>
            <person name="Larson L."/>
            <person name="Mehta T."/>
            <person name="Neiman D."/>
            <person name="Pearson M."/>
            <person name="Roberts A."/>
            <person name="Saif S."/>
            <person name="Shea T."/>
            <person name="Shenoy N."/>
            <person name="Sisk P."/>
            <person name="Stolte C."/>
            <person name="Sykes S."/>
            <person name="Walk T."/>
            <person name="White J."/>
            <person name="Yandava C."/>
            <person name="Haas B."/>
            <person name="Nusbaum C."/>
            <person name="Birren B."/>
        </authorList>
    </citation>
    <scope>NUCLEOTIDE SEQUENCE</scope>
    <source>
        <strain evidence="1">ATCC 64411</strain>
    </source>
</reference>
<sequence length="69" mass="7523">MAFASPLTSSVQLSALAVSTMAVPSIAKARLATSWYLQDRGVATTPSDQRLGRRHRQTYEVAPFLLKTT</sequence>
<dbReference type="VEuPathDB" id="FungiDB:MAPG_07816"/>
<evidence type="ECO:0000313" key="2">
    <source>
        <dbReference type="EnsemblFungi" id="MAPG_07816T0"/>
    </source>
</evidence>
<name>A0A0C4E5P2_MAGP6</name>
<dbReference type="EMBL" id="ADBL01001896">
    <property type="status" value="NOT_ANNOTATED_CDS"/>
    <property type="molecule type" value="Genomic_DNA"/>
</dbReference>
<gene>
    <name evidence="1" type="ORF">MAPG_07816</name>
</gene>
<evidence type="ECO:0000313" key="3">
    <source>
        <dbReference type="Proteomes" id="UP000011715"/>
    </source>
</evidence>
<dbReference type="EnsemblFungi" id="MAPG_07816T0">
    <property type="protein sequence ID" value="MAPG_07816T0"/>
    <property type="gene ID" value="MAPG_07816"/>
</dbReference>
<dbReference type="AlphaFoldDB" id="A0A0C4E5P2"/>
<dbReference type="Proteomes" id="UP000011715">
    <property type="component" value="Unassembled WGS sequence"/>
</dbReference>
<reference evidence="1" key="3">
    <citation type="submission" date="2011-03" db="EMBL/GenBank/DDBJ databases">
        <title>Annotation of Magnaporthe poae ATCC 64411.</title>
        <authorList>
            <person name="Ma L.-J."/>
            <person name="Dead R."/>
            <person name="Young S.K."/>
            <person name="Zeng Q."/>
            <person name="Gargeya S."/>
            <person name="Fitzgerald M."/>
            <person name="Haas B."/>
            <person name="Abouelleil A."/>
            <person name="Alvarado L."/>
            <person name="Arachchi H.M."/>
            <person name="Berlin A."/>
            <person name="Brown A."/>
            <person name="Chapman S.B."/>
            <person name="Chen Z."/>
            <person name="Dunbar C."/>
            <person name="Freedman E."/>
            <person name="Gearin G."/>
            <person name="Gellesch M."/>
            <person name="Goldberg J."/>
            <person name="Griggs A."/>
            <person name="Gujja S."/>
            <person name="Heiman D."/>
            <person name="Howarth C."/>
            <person name="Larson L."/>
            <person name="Lui A."/>
            <person name="MacDonald P.J.P."/>
            <person name="Mehta T."/>
            <person name="Montmayeur A."/>
            <person name="Murphy C."/>
            <person name="Neiman D."/>
            <person name="Pearson M."/>
            <person name="Priest M."/>
            <person name="Roberts A."/>
            <person name="Saif S."/>
            <person name="Shea T."/>
            <person name="Shenoy N."/>
            <person name="Sisk P."/>
            <person name="Stolte C."/>
            <person name="Sykes S."/>
            <person name="Yandava C."/>
            <person name="Wortman J."/>
            <person name="Nusbaum C."/>
            <person name="Birren B."/>
        </authorList>
    </citation>
    <scope>NUCLEOTIDE SEQUENCE</scope>
    <source>
        <strain evidence="1">ATCC 64411</strain>
    </source>
</reference>